<evidence type="ECO:0000256" key="6">
    <source>
        <dbReference type="ARBA" id="ARBA00022490"/>
    </source>
</evidence>
<evidence type="ECO:0000256" key="5">
    <source>
        <dbReference type="ARBA" id="ARBA00011664"/>
    </source>
</evidence>
<dbReference type="NCBIfam" id="NF004344">
    <property type="entry name" value="PRK05724.1"/>
    <property type="match status" value="1"/>
</dbReference>
<keyword evidence="11 20" id="KW-0863">Zinc-finger</keyword>
<comment type="catalytic activity">
    <reaction evidence="18 19">
        <text>N(6)-carboxybiotinyl-L-lysyl-[protein] + acetyl-CoA = N(6)-biotinyl-L-lysyl-[protein] + malonyl-CoA</text>
        <dbReference type="Rhea" id="RHEA:54728"/>
        <dbReference type="Rhea" id="RHEA-COMP:10505"/>
        <dbReference type="Rhea" id="RHEA-COMP:10506"/>
        <dbReference type="ChEBI" id="CHEBI:57288"/>
        <dbReference type="ChEBI" id="CHEBI:57384"/>
        <dbReference type="ChEBI" id="CHEBI:83144"/>
        <dbReference type="ChEBI" id="CHEBI:83145"/>
        <dbReference type="EC" id="2.1.3.15"/>
    </reaction>
</comment>
<dbReference type="Pfam" id="PF03255">
    <property type="entry name" value="ACCA"/>
    <property type="match status" value="1"/>
</dbReference>
<comment type="similarity">
    <text evidence="4">In the N-terminal section; belongs to the AccD/PCCB family.</text>
</comment>
<dbReference type="GO" id="GO:2001295">
    <property type="term" value="P:malonyl-CoA biosynthetic process"/>
    <property type="evidence" value="ECO:0007669"/>
    <property type="project" value="UniProtKB-UniRule"/>
</dbReference>
<keyword evidence="15 19" id="KW-0443">Lipid metabolism</keyword>
<dbReference type="AlphaFoldDB" id="A0A521BRR7"/>
<dbReference type="GO" id="GO:0009317">
    <property type="term" value="C:acetyl-CoA carboxylase complex"/>
    <property type="evidence" value="ECO:0007669"/>
    <property type="project" value="InterPro"/>
</dbReference>
<dbReference type="GO" id="GO:0016743">
    <property type="term" value="F:carboxyl- or carbamoyltransferase activity"/>
    <property type="evidence" value="ECO:0007669"/>
    <property type="project" value="UniProtKB-UniRule"/>
</dbReference>
<dbReference type="GO" id="GO:0006633">
    <property type="term" value="P:fatty acid biosynthetic process"/>
    <property type="evidence" value="ECO:0007669"/>
    <property type="project" value="UniProtKB-KW"/>
</dbReference>
<evidence type="ECO:0000256" key="16">
    <source>
        <dbReference type="ARBA" id="ARBA00023160"/>
    </source>
</evidence>
<evidence type="ECO:0000256" key="14">
    <source>
        <dbReference type="ARBA" id="ARBA00022840"/>
    </source>
</evidence>
<comment type="similarity">
    <text evidence="20">Belongs to the AccD/PCCB family.</text>
</comment>
<feature type="domain" description="CoA carboxyltransferase C-terminal" evidence="22">
    <location>
        <begin position="295"/>
        <end position="544"/>
    </location>
</feature>
<dbReference type="HAMAP" id="MF_01395">
    <property type="entry name" value="AcetylCoA_CT_beta"/>
    <property type="match status" value="1"/>
</dbReference>
<accession>A0A521BRR7</accession>
<keyword evidence="6 19" id="KW-0963">Cytoplasm</keyword>
<dbReference type="InterPro" id="IPR000438">
    <property type="entry name" value="Acetyl_CoA_COase_Trfase_b_su"/>
</dbReference>
<dbReference type="Proteomes" id="UP000317484">
    <property type="component" value="Unassembled WGS sequence"/>
</dbReference>
<evidence type="ECO:0000256" key="12">
    <source>
        <dbReference type="ARBA" id="ARBA00022832"/>
    </source>
</evidence>
<evidence type="ECO:0000259" key="22">
    <source>
        <dbReference type="PROSITE" id="PS50989"/>
    </source>
</evidence>
<evidence type="ECO:0000256" key="3">
    <source>
        <dbReference type="ARBA" id="ARBA00006276"/>
    </source>
</evidence>
<evidence type="ECO:0000256" key="10">
    <source>
        <dbReference type="ARBA" id="ARBA00022741"/>
    </source>
</evidence>
<evidence type="ECO:0000256" key="8">
    <source>
        <dbReference type="ARBA" id="ARBA00022679"/>
    </source>
</evidence>
<comment type="cofactor">
    <cofactor evidence="20">
        <name>Zn(2+)</name>
        <dbReference type="ChEBI" id="CHEBI:29105"/>
    </cofactor>
    <text evidence="20">Binds 1 zinc ion per subunit.</text>
</comment>
<dbReference type="GO" id="GO:0005524">
    <property type="term" value="F:ATP binding"/>
    <property type="evidence" value="ECO:0007669"/>
    <property type="project" value="UniProtKB-KW"/>
</dbReference>
<gene>
    <name evidence="19" type="primary">accA</name>
    <name evidence="20" type="synonym">accD</name>
    <name evidence="23" type="ORF">SAMN06273567_101984</name>
</gene>
<dbReference type="PROSITE" id="PS50980">
    <property type="entry name" value="COA_CT_NTER"/>
    <property type="match status" value="1"/>
</dbReference>
<dbReference type="InterPro" id="IPR011762">
    <property type="entry name" value="COA_CT_N"/>
</dbReference>
<keyword evidence="13 20" id="KW-0862">Zinc</keyword>
<comment type="subunit">
    <text evidence="19">Acetyl-CoA carboxylase is a heterohexamer composed of biotin carboxyl carrier protein (AccB), biotin carboxylase (AccC) and two subunits each of ACCase subunit alpha (AccA) and ACCase subunit beta (AccD).</text>
</comment>
<evidence type="ECO:0000256" key="4">
    <source>
        <dbReference type="ARBA" id="ARBA00010284"/>
    </source>
</evidence>
<dbReference type="HAMAP" id="MF_00823">
    <property type="entry name" value="AcetylCoA_CT_alpha"/>
    <property type="match status" value="1"/>
</dbReference>
<dbReference type="InterPro" id="IPR041010">
    <property type="entry name" value="Znf-ACC"/>
</dbReference>
<dbReference type="NCBIfam" id="NF041504">
    <property type="entry name" value="AccA_sub"/>
    <property type="match status" value="1"/>
</dbReference>
<dbReference type="InterPro" id="IPR029045">
    <property type="entry name" value="ClpP/crotonase-like_dom_sf"/>
</dbReference>
<dbReference type="InterPro" id="IPR011763">
    <property type="entry name" value="COA_CT_C"/>
</dbReference>
<comment type="subcellular location">
    <subcellularLocation>
        <location evidence="1 19">Cytoplasm</location>
    </subcellularLocation>
</comment>
<feature type="binding site" evidence="20">
    <location>
        <position position="22"/>
    </location>
    <ligand>
        <name>Zn(2+)</name>
        <dbReference type="ChEBI" id="CHEBI:29105"/>
    </ligand>
</feature>
<comment type="subunit">
    <text evidence="5">Acetyl-CoA carboxylase is a heterotetramer composed of biotin carboxyl carrier protein (AccB), biotin carboxylase (AccC) and two subunits of ACCase subunit beta/alpha.</text>
</comment>
<dbReference type="SUPFAM" id="SSF52096">
    <property type="entry name" value="ClpP/crotonase"/>
    <property type="match status" value="2"/>
</dbReference>
<keyword evidence="10 19" id="KW-0547">Nucleotide-binding</keyword>
<evidence type="ECO:0000313" key="23">
    <source>
        <dbReference type="EMBL" id="SMO49813.1"/>
    </source>
</evidence>
<sequence length="588" mass="61996">MTATTPARPASAAVGPVDWVSCPSCGWLLYRKRLDRNLSVCPECDHHLRLGARARIALLADDGSFDERACPPGPLDPLAFTDLREYRERLLEAEDRSGETEAVVLGTARIGGAPVVLAAMDFGFLGGSMGVEVGRRITAAADLALQRGLPLVTVCASGGARMQEGVFSLFQMARVSHAFARLHEAGLLSVCVLTDPTYGGVSASFATLAAVLVGERGAHVGFAGPRVVQETIRAELPSDFQTAEFLLAHGLVDRVETRAELRPLLVRLLELHGPRPEPVPIAPRVPEAVPAAPATSDEDPDAGPELDAWDVVQRARVTGRPTTLDYLHTAFDDFVELHGDRAFADDPAVVGGVAVLDGRRVVVIGHEKGHTVRERVARNFGMPHPEGYRKAMRLMAHAETFGLPVVTLVDTPGAHPGPAAEERGQAHAIAEIIMRSSRLRVPVVAVLTGEGGSGGALALCTSDRLLVLENAYLSVISPEGCAAILWRTATAAPTAARAMRLGAAHLRDSGIATSVVPEPPGGAHTDPLSAAGLVRAALVRELDELRRLDVGTLLDSRAARLARIGGDGDRPLRVVAPVPVGGAGDAVR</sequence>
<dbReference type="PRINTS" id="PR01069">
    <property type="entry name" value="ACCCTRFRASEA"/>
</dbReference>
<feature type="zinc finger region" description="C4-type" evidence="20">
    <location>
        <begin position="22"/>
        <end position="44"/>
    </location>
</feature>
<dbReference type="EC" id="2.1.3.15" evidence="19"/>
<comment type="function">
    <text evidence="17 20">Component of the acetyl coenzyme A carboxylase (ACC) complex. Biotin carboxylase (BC) catalyzes the carboxylation of biotin on its carrier protein (BCCP) and then the CO(2) group is transferred by the transcarboxylase to acetyl-CoA to form malonyl-CoA.</text>
</comment>
<feature type="binding site" evidence="20">
    <location>
        <position position="25"/>
    </location>
    <ligand>
        <name>Zn(2+)</name>
        <dbReference type="ChEBI" id="CHEBI:29105"/>
    </ligand>
</feature>
<organism evidence="23 24">
    <name type="scientific">Geodermatophilus aquaeductus</name>
    <dbReference type="NCBI Taxonomy" id="1564161"/>
    <lineage>
        <taxon>Bacteria</taxon>
        <taxon>Bacillati</taxon>
        <taxon>Actinomycetota</taxon>
        <taxon>Actinomycetes</taxon>
        <taxon>Geodermatophilales</taxon>
        <taxon>Geodermatophilaceae</taxon>
        <taxon>Geodermatophilus</taxon>
    </lineage>
</organism>
<evidence type="ECO:0000256" key="15">
    <source>
        <dbReference type="ARBA" id="ARBA00023098"/>
    </source>
</evidence>
<name>A0A521BRR7_9ACTN</name>
<evidence type="ECO:0000256" key="7">
    <source>
        <dbReference type="ARBA" id="ARBA00022516"/>
    </source>
</evidence>
<dbReference type="GO" id="GO:0003989">
    <property type="term" value="F:acetyl-CoA carboxylase activity"/>
    <property type="evidence" value="ECO:0007669"/>
    <property type="project" value="InterPro"/>
</dbReference>
<keyword evidence="8 19" id="KW-0808">Transferase</keyword>
<comment type="similarity">
    <text evidence="19">Belongs to the AccA family.</text>
</comment>
<dbReference type="RefSeq" id="WP_142457136.1">
    <property type="nucleotide sequence ID" value="NZ_FXTJ01000001.1"/>
</dbReference>
<evidence type="ECO:0000256" key="11">
    <source>
        <dbReference type="ARBA" id="ARBA00022771"/>
    </source>
</evidence>
<evidence type="ECO:0000256" key="1">
    <source>
        <dbReference type="ARBA" id="ARBA00004496"/>
    </source>
</evidence>
<evidence type="ECO:0000259" key="21">
    <source>
        <dbReference type="PROSITE" id="PS50980"/>
    </source>
</evidence>
<dbReference type="NCBIfam" id="TIGR00513">
    <property type="entry name" value="accA"/>
    <property type="match status" value="1"/>
</dbReference>
<dbReference type="InterPro" id="IPR001095">
    <property type="entry name" value="Acetyl_CoA_COase_a_su"/>
</dbReference>
<keyword evidence="9 20" id="KW-0479">Metal-binding</keyword>
<dbReference type="Gene3D" id="3.90.226.10">
    <property type="entry name" value="2-enoyl-CoA Hydratase, Chain A, domain 1"/>
    <property type="match status" value="2"/>
</dbReference>
<feature type="domain" description="CoA carboxyltransferase N-terminal" evidence="21">
    <location>
        <begin position="18"/>
        <end position="287"/>
    </location>
</feature>
<dbReference type="UniPathway" id="UPA00655">
    <property type="reaction ID" value="UER00711"/>
</dbReference>
<reference evidence="23 24" key="1">
    <citation type="submission" date="2017-05" db="EMBL/GenBank/DDBJ databases">
        <authorList>
            <person name="Varghese N."/>
            <person name="Submissions S."/>
        </authorList>
    </citation>
    <scope>NUCLEOTIDE SEQUENCE [LARGE SCALE GENOMIC DNA]</scope>
    <source>
        <strain evidence="23 24">DSM 46834</strain>
    </source>
</reference>
<evidence type="ECO:0000256" key="17">
    <source>
        <dbReference type="ARBA" id="ARBA00025280"/>
    </source>
</evidence>
<evidence type="ECO:0000313" key="24">
    <source>
        <dbReference type="Proteomes" id="UP000317484"/>
    </source>
</evidence>
<comment type="pathway">
    <text evidence="2 19">Lipid metabolism; malonyl-CoA biosynthesis; malonyl-CoA from acetyl-CoA: step 1/1.</text>
</comment>
<dbReference type="Pfam" id="PF17848">
    <property type="entry name" value="Zn_ribbon_ACC"/>
    <property type="match status" value="1"/>
</dbReference>
<comment type="function">
    <text evidence="19">Component of the acetyl coenzyme A carboxylase (ACC) complex. First, biotin carboxylase catalyzes the carboxylation of biotin on its carrier protein (BCCP) and then the CO(2) group is transferred by the carboxyltransferase to acetyl-CoA to form malonyl-CoA.</text>
</comment>
<evidence type="ECO:0000256" key="2">
    <source>
        <dbReference type="ARBA" id="ARBA00004956"/>
    </source>
</evidence>
<proteinExistence type="inferred from homology"/>
<evidence type="ECO:0000256" key="20">
    <source>
        <dbReference type="HAMAP-Rule" id="MF_01395"/>
    </source>
</evidence>
<dbReference type="PANTHER" id="PTHR42853:SF3">
    <property type="entry name" value="ACETYL-COENZYME A CARBOXYLASE CARBOXYL TRANSFERASE SUBUNIT ALPHA, CHLOROPLASTIC"/>
    <property type="match status" value="1"/>
</dbReference>
<keyword evidence="24" id="KW-1185">Reference proteome</keyword>
<comment type="similarity">
    <text evidence="3">In the C-terminal section; belongs to the AccA family.</text>
</comment>
<evidence type="ECO:0000256" key="13">
    <source>
        <dbReference type="ARBA" id="ARBA00022833"/>
    </source>
</evidence>
<keyword evidence="16 19" id="KW-0275">Fatty acid biosynthesis</keyword>
<dbReference type="EMBL" id="FXTJ01000001">
    <property type="protein sequence ID" value="SMO49813.1"/>
    <property type="molecule type" value="Genomic_DNA"/>
</dbReference>
<keyword evidence="12 19" id="KW-0276">Fatty acid metabolism</keyword>
<protein>
    <recommendedName>
        <fullName evidence="19 20">Multifunctional fusion protein</fullName>
    </recommendedName>
    <domain>
        <recommendedName>
            <fullName evidence="19">Acetyl-coenzyme A carboxylase carboxyl transferase subunit alpha</fullName>
            <shortName evidence="19">ACCase subunit alpha</shortName>
            <shortName evidence="19">Acetyl-CoA carboxylase carboxyltransferase subunit alpha</shortName>
            <ecNumber evidence="19">2.1.3.15</ecNumber>
        </recommendedName>
    </domain>
    <domain>
        <recommendedName>
            <fullName evidence="20">Acetyl-coenzyme A carboxylase carboxyl transferase subunit beta</fullName>
            <shortName evidence="20">ACCase subunit beta</shortName>
            <shortName evidence="20">Acetyl-CoA carboxylase carboxyltransferase subunit beta</shortName>
        </recommendedName>
    </domain>
</protein>
<evidence type="ECO:0000256" key="19">
    <source>
        <dbReference type="HAMAP-Rule" id="MF_00823"/>
    </source>
</evidence>
<feature type="binding site" evidence="20">
    <location>
        <position position="41"/>
    </location>
    <ligand>
        <name>Zn(2+)</name>
        <dbReference type="ChEBI" id="CHEBI:29105"/>
    </ligand>
</feature>
<dbReference type="PROSITE" id="PS50989">
    <property type="entry name" value="COA_CT_CTER"/>
    <property type="match status" value="1"/>
</dbReference>
<keyword evidence="14 19" id="KW-0067">ATP-binding</keyword>
<evidence type="ECO:0000256" key="18">
    <source>
        <dbReference type="ARBA" id="ARBA00049152"/>
    </source>
</evidence>
<keyword evidence="7 19" id="KW-0444">Lipid biosynthesis</keyword>
<dbReference type="GO" id="GO:0008270">
    <property type="term" value="F:zinc ion binding"/>
    <property type="evidence" value="ECO:0007669"/>
    <property type="project" value="UniProtKB-UniRule"/>
</dbReference>
<feature type="binding site" evidence="20">
    <location>
        <position position="44"/>
    </location>
    <ligand>
        <name>Zn(2+)</name>
        <dbReference type="ChEBI" id="CHEBI:29105"/>
    </ligand>
</feature>
<dbReference type="PANTHER" id="PTHR42853">
    <property type="entry name" value="ACETYL-COENZYME A CARBOXYLASE CARBOXYL TRANSFERASE SUBUNIT ALPHA"/>
    <property type="match status" value="1"/>
</dbReference>
<evidence type="ECO:0000256" key="9">
    <source>
        <dbReference type="ARBA" id="ARBA00022723"/>
    </source>
</evidence>